<keyword evidence="9" id="KW-0436">Ligase</keyword>
<dbReference type="PIRSF" id="PIRSF001589">
    <property type="entry name" value="Asn_synthetase_glu-h"/>
    <property type="match status" value="1"/>
</dbReference>
<evidence type="ECO:0000256" key="4">
    <source>
        <dbReference type="ARBA" id="ARBA00022741"/>
    </source>
</evidence>
<evidence type="ECO:0000259" key="8">
    <source>
        <dbReference type="PROSITE" id="PS51278"/>
    </source>
</evidence>
<keyword evidence="4" id="KW-0547">Nucleotide-binding</keyword>
<dbReference type="NCBIfam" id="TIGR01536">
    <property type="entry name" value="asn_synth_AEB"/>
    <property type="match status" value="1"/>
</dbReference>
<organism evidence="9 10">
    <name type="scientific">Pontibacter toksunensis</name>
    <dbReference type="NCBI Taxonomy" id="1332631"/>
    <lineage>
        <taxon>Bacteria</taxon>
        <taxon>Pseudomonadati</taxon>
        <taxon>Bacteroidota</taxon>
        <taxon>Cytophagia</taxon>
        <taxon>Cytophagales</taxon>
        <taxon>Hymenobacteraceae</taxon>
        <taxon>Pontibacter</taxon>
    </lineage>
</organism>
<evidence type="ECO:0000256" key="3">
    <source>
        <dbReference type="ARBA" id="ARBA00012737"/>
    </source>
</evidence>
<dbReference type="SUPFAM" id="SSF56235">
    <property type="entry name" value="N-terminal nucleophile aminohydrolases (Ntn hydrolases)"/>
    <property type="match status" value="1"/>
</dbReference>
<dbReference type="InterPro" id="IPR029055">
    <property type="entry name" value="Ntn_hydrolases_N"/>
</dbReference>
<dbReference type="Pfam" id="PF13537">
    <property type="entry name" value="GATase_7"/>
    <property type="match status" value="1"/>
</dbReference>
<dbReference type="CDD" id="cd00712">
    <property type="entry name" value="AsnB"/>
    <property type="match status" value="1"/>
</dbReference>
<protein>
    <recommendedName>
        <fullName evidence="3">asparagine synthase (glutamine-hydrolyzing)</fullName>
        <ecNumber evidence="3">6.3.5.4</ecNumber>
    </recommendedName>
</protein>
<dbReference type="Gene3D" id="3.60.20.10">
    <property type="entry name" value="Glutamine Phosphoribosylpyrophosphate, subunit 1, domain 1"/>
    <property type="match status" value="1"/>
</dbReference>
<dbReference type="RefSeq" id="WP_377491575.1">
    <property type="nucleotide sequence ID" value="NZ_JBHUOX010000037.1"/>
</dbReference>
<dbReference type="GO" id="GO:0004066">
    <property type="term" value="F:asparagine synthase (glutamine-hydrolyzing) activity"/>
    <property type="evidence" value="ECO:0007669"/>
    <property type="project" value="UniProtKB-EC"/>
</dbReference>
<dbReference type="Gene3D" id="3.40.50.620">
    <property type="entry name" value="HUPs"/>
    <property type="match status" value="1"/>
</dbReference>
<dbReference type="Pfam" id="PF00733">
    <property type="entry name" value="Asn_synthase"/>
    <property type="match status" value="1"/>
</dbReference>
<comment type="pathway">
    <text evidence="1">Amino-acid biosynthesis; L-asparagine biosynthesis; L-asparagine from L-aspartate (L-Gln route): step 1/1.</text>
</comment>
<dbReference type="Proteomes" id="UP001597641">
    <property type="component" value="Unassembled WGS sequence"/>
</dbReference>
<evidence type="ECO:0000256" key="7">
    <source>
        <dbReference type="ARBA" id="ARBA00048741"/>
    </source>
</evidence>
<keyword evidence="5" id="KW-0067">ATP-binding</keyword>
<keyword evidence="6" id="KW-0315">Glutamine amidotransferase</keyword>
<name>A0ABW6C0T0_9BACT</name>
<keyword evidence="10" id="KW-1185">Reference proteome</keyword>
<evidence type="ECO:0000256" key="5">
    <source>
        <dbReference type="ARBA" id="ARBA00022840"/>
    </source>
</evidence>
<dbReference type="CDD" id="cd01991">
    <property type="entry name" value="Asn_synthase_B_C"/>
    <property type="match status" value="1"/>
</dbReference>
<evidence type="ECO:0000256" key="2">
    <source>
        <dbReference type="ARBA" id="ARBA00005752"/>
    </source>
</evidence>
<evidence type="ECO:0000256" key="1">
    <source>
        <dbReference type="ARBA" id="ARBA00005187"/>
    </source>
</evidence>
<dbReference type="PANTHER" id="PTHR43284">
    <property type="entry name" value="ASPARAGINE SYNTHETASE (GLUTAMINE-HYDROLYZING)"/>
    <property type="match status" value="1"/>
</dbReference>
<sequence>MCGIFGNVGRLKESDMQVAERMLCHRGPDGQVYKTYAPNVHLFHARLSIVDIAGGTQPMDNEDAAIIFNGEIYNHQDLREQFNLKGSTHSDTETILLLYKQLGLDMLQHLEGMFAIALYDKRQGKVFLIRDRAGKKPLYFSKTNESIYFGSEQNVLQKVLRPSIRLSAMATYLHTGMVYGEDTPFEGIHELRPGHLIQIDVQRGALSEQRQWWSIEPFYEKTADISEEEALDELDRLLKLAVRKRIESSDLEVGCFLSGGIDSGIVTAMATEVKPGLRTFTVKFSNEYDESVIARKVADHLGTNHQELSVSYDHLLQDFEKIVNAYGEPFVDDSQIPSYYVAREARKHLTVIVNGDGGDELFGGYRRYVPYANALLRSRGVKALSKIVAPVLPSPSNKMSLYNYGYRLAKLNSLENYDQYLSASSDMILDKSVFKVEPDTAFEDTVHSIYDKDISDLRKIMLADFETILPYILLKKIDISSMQSSLEGRSPFLSRDIMEFAPSLPDNLKVKGRTTKYILRKLAAQYLPAGNEKLPKKGFEVPIIDMVENTLQPMIKDYLYSSNCLYKDVLESSFVEKLINDKMAMSKDKRAKVLFGLLTMEIWYRNQRSA</sequence>
<reference evidence="10" key="1">
    <citation type="journal article" date="2019" name="Int. J. Syst. Evol. Microbiol.">
        <title>The Global Catalogue of Microorganisms (GCM) 10K type strain sequencing project: providing services to taxonomists for standard genome sequencing and annotation.</title>
        <authorList>
            <consortium name="The Broad Institute Genomics Platform"/>
            <consortium name="The Broad Institute Genome Sequencing Center for Infectious Disease"/>
            <person name="Wu L."/>
            <person name="Ma J."/>
        </authorList>
    </citation>
    <scope>NUCLEOTIDE SEQUENCE [LARGE SCALE GENOMIC DNA]</scope>
    <source>
        <strain evidence="10">KCTC 23984</strain>
    </source>
</reference>
<dbReference type="InterPro" id="IPR051786">
    <property type="entry name" value="ASN_synthetase/amidase"/>
</dbReference>
<comment type="catalytic activity">
    <reaction evidence="7">
        <text>L-aspartate + L-glutamine + ATP + H2O = L-asparagine + L-glutamate + AMP + diphosphate + H(+)</text>
        <dbReference type="Rhea" id="RHEA:12228"/>
        <dbReference type="ChEBI" id="CHEBI:15377"/>
        <dbReference type="ChEBI" id="CHEBI:15378"/>
        <dbReference type="ChEBI" id="CHEBI:29985"/>
        <dbReference type="ChEBI" id="CHEBI:29991"/>
        <dbReference type="ChEBI" id="CHEBI:30616"/>
        <dbReference type="ChEBI" id="CHEBI:33019"/>
        <dbReference type="ChEBI" id="CHEBI:58048"/>
        <dbReference type="ChEBI" id="CHEBI:58359"/>
        <dbReference type="ChEBI" id="CHEBI:456215"/>
        <dbReference type="EC" id="6.3.5.4"/>
    </reaction>
</comment>
<evidence type="ECO:0000256" key="6">
    <source>
        <dbReference type="ARBA" id="ARBA00022962"/>
    </source>
</evidence>
<dbReference type="InterPro" id="IPR017932">
    <property type="entry name" value="GATase_2_dom"/>
</dbReference>
<comment type="caution">
    <text evidence="9">The sequence shown here is derived from an EMBL/GenBank/DDBJ whole genome shotgun (WGS) entry which is preliminary data.</text>
</comment>
<dbReference type="PROSITE" id="PS51278">
    <property type="entry name" value="GATASE_TYPE_2"/>
    <property type="match status" value="1"/>
</dbReference>
<dbReference type="EMBL" id="JBHUOX010000037">
    <property type="protein sequence ID" value="MFD3003690.1"/>
    <property type="molecule type" value="Genomic_DNA"/>
</dbReference>
<evidence type="ECO:0000313" key="9">
    <source>
        <dbReference type="EMBL" id="MFD3003690.1"/>
    </source>
</evidence>
<feature type="domain" description="Glutamine amidotransferase type-2" evidence="8">
    <location>
        <begin position="2"/>
        <end position="202"/>
    </location>
</feature>
<gene>
    <name evidence="9" type="primary">asnB</name>
    <name evidence="9" type="ORF">ACFS7Z_25260</name>
</gene>
<dbReference type="InterPro" id="IPR001962">
    <property type="entry name" value="Asn_synthase"/>
</dbReference>
<dbReference type="PANTHER" id="PTHR43284:SF1">
    <property type="entry name" value="ASPARAGINE SYNTHETASE"/>
    <property type="match status" value="1"/>
</dbReference>
<proteinExistence type="inferred from homology"/>
<dbReference type="InterPro" id="IPR006426">
    <property type="entry name" value="Asn_synth_AEB"/>
</dbReference>
<comment type="similarity">
    <text evidence="2">Belongs to the asparagine synthetase family.</text>
</comment>
<dbReference type="SUPFAM" id="SSF52402">
    <property type="entry name" value="Adenine nucleotide alpha hydrolases-like"/>
    <property type="match status" value="1"/>
</dbReference>
<accession>A0ABW6C0T0</accession>
<dbReference type="InterPro" id="IPR014729">
    <property type="entry name" value="Rossmann-like_a/b/a_fold"/>
</dbReference>
<dbReference type="EC" id="6.3.5.4" evidence="3"/>
<dbReference type="InterPro" id="IPR033738">
    <property type="entry name" value="AsnB_N"/>
</dbReference>
<evidence type="ECO:0000313" key="10">
    <source>
        <dbReference type="Proteomes" id="UP001597641"/>
    </source>
</evidence>